<dbReference type="FunFam" id="3.40.605.10:FF:000011">
    <property type="entry name" value="ALD5p Mitochondrial aldehyde dehydrogenase"/>
    <property type="match status" value="1"/>
</dbReference>
<evidence type="ECO:0000256" key="4">
    <source>
        <dbReference type="PROSITE-ProRule" id="PRU10007"/>
    </source>
</evidence>
<dbReference type="InterPro" id="IPR015590">
    <property type="entry name" value="Aldehyde_DH_dom"/>
</dbReference>
<evidence type="ECO:0000256" key="3">
    <source>
        <dbReference type="ARBA" id="ARBA00023027"/>
    </source>
</evidence>
<dbReference type="SUPFAM" id="SSF53720">
    <property type="entry name" value="ALDH-like"/>
    <property type="match status" value="1"/>
</dbReference>
<sequence length="534" mass="57600">MYIPHVHSNNRIVSGVSGSKSGPSKRVSHIVKFHSSLSSELTSAAQASATACHLPHKLLINGAWVDASDGETFPIIDPRNEQTILNAASASAVDVDKAVNAAREAFDEGPWPKMSAKERGRTLFKLADLMESHSEKLALLETLDNGKPLSVARAADVPLSVDHLRYYAGWADKIHGKTISVDGPAWAYTLHEPVGVVAQIIPWNFPLLMAMWKIAPALACGNTVILKVAEQTPLTALLLGQLALEAGIPPGVLNILTGFGPQAGAPLCSHRGVDKVAFTGSTEVGRYVGKMAAANLKPCTLELGGKSPIIVDKDVDIDDVVLKAHSGLFFNHGQCCAAGSRTFIHADIYDEFVEKAVAVAQKQKVGDPFTDVNLGPLIDAEQFNKVMNYIASGEVEGAVLRTGGRRLGSEGFYVEPTVFSDVSDNMSIGRDEIFGPVQCLMKFHSLEEVIRRANDTHYGLASGIFSNNVHTINKLTRAIRAGTVWVNCYNVYDAAVPFGGWKDSGIGVEKGEYALQNYTKVKAVYQRLEDPAWR</sequence>
<dbReference type="AlphaFoldDB" id="A0A250WT89"/>
<dbReference type="Gene3D" id="3.40.309.10">
    <property type="entry name" value="Aldehyde Dehydrogenase, Chain A, domain 2"/>
    <property type="match status" value="1"/>
</dbReference>
<dbReference type="Pfam" id="PF00171">
    <property type="entry name" value="Aldedh"/>
    <property type="match status" value="1"/>
</dbReference>
<evidence type="ECO:0000256" key="1">
    <source>
        <dbReference type="ARBA" id="ARBA00009986"/>
    </source>
</evidence>
<feature type="active site" evidence="4">
    <location>
        <position position="302"/>
    </location>
</feature>
<dbReference type="STRING" id="1157962.A0A250WT89"/>
<name>A0A250WT89_9CHLO</name>
<dbReference type="GO" id="GO:0005739">
    <property type="term" value="C:mitochondrion"/>
    <property type="evidence" value="ECO:0007669"/>
    <property type="project" value="UniProtKB-ARBA"/>
</dbReference>
<dbReference type="GO" id="GO:0019752">
    <property type="term" value="P:carboxylic acid metabolic process"/>
    <property type="evidence" value="ECO:0007669"/>
    <property type="project" value="UniProtKB-ARBA"/>
</dbReference>
<dbReference type="InterPro" id="IPR016162">
    <property type="entry name" value="Ald_DH_N"/>
</dbReference>
<proteinExistence type="inferred from homology"/>
<accession>A0A250WT89</accession>
<dbReference type="Proteomes" id="UP000232323">
    <property type="component" value="Unassembled WGS sequence"/>
</dbReference>
<dbReference type="PANTHER" id="PTHR11699">
    <property type="entry name" value="ALDEHYDE DEHYDROGENASE-RELATED"/>
    <property type="match status" value="1"/>
</dbReference>
<comment type="similarity">
    <text evidence="1 5">Belongs to the aldehyde dehydrogenase family.</text>
</comment>
<dbReference type="EMBL" id="BEGY01000005">
    <property type="protein sequence ID" value="GAX73966.1"/>
    <property type="molecule type" value="Genomic_DNA"/>
</dbReference>
<evidence type="ECO:0000313" key="7">
    <source>
        <dbReference type="EMBL" id="GAX73966.1"/>
    </source>
</evidence>
<protein>
    <recommendedName>
        <fullName evidence="6">Aldehyde dehydrogenase domain-containing protein</fullName>
    </recommendedName>
</protein>
<dbReference type="GO" id="GO:0004029">
    <property type="term" value="F:aldehyde dehydrogenase (NAD+) activity"/>
    <property type="evidence" value="ECO:0007669"/>
    <property type="project" value="UniProtKB-ARBA"/>
</dbReference>
<gene>
    <name evidence="7" type="ORF">CEUSTIGMA_g1416.t1</name>
</gene>
<evidence type="ECO:0000259" key="6">
    <source>
        <dbReference type="Pfam" id="PF00171"/>
    </source>
</evidence>
<dbReference type="InterPro" id="IPR029510">
    <property type="entry name" value="Ald_DH_CS_GLU"/>
</dbReference>
<comment type="caution">
    <text evidence="7">The sequence shown here is derived from an EMBL/GenBank/DDBJ whole genome shotgun (WGS) entry which is preliminary data.</text>
</comment>
<dbReference type="FunFam" id="3.40.309.10:FF:000001">
    <property type="entry name" value="Mitochondrial aldehyde dehydrogenase 2"/>
    <property type="match status" value="1"/>
</dbReference>
<dbReference type="InterPro" id="IPR016163">
    <property type="entry name" value="Ald_DH_C"/>
</dbReference>
<dbReference type="OrthoDB" id="310895at2759"/>
<feature type="domain" description="Aldehyde dehydrogenase" evidence="6">
    <location>
        <begin position="64"/>
        <end position="524"/>
    </location>
</feature>
<evidence type="ECO:0000313" key="8">
    <source>
        <dbReference type="Proteomes" id="UP000232323"/>
    </source>
</evidence>
<dbReference type="Gene3D" id="3.40.605.10">
    <property type="entry name" value="Aldehyde Dehydrogenase, Chain A, domain 1"/>
    <property type="match status" value="1"/>
</dbReference>
<dbReference type="PROSITE" id="PS00687">
    <property type="entry name" value="ALDEHYDE_DEHYDR_GLU"/>
    <property type="match status" value="1"/>
</dbReference>
<dbReference type="PROSITE" id="PS00070">
    <property type="entry name" value="ALDEHYDE_DEHYDR_CYS"/>
    <property type="match status" value="1"/>
</dbReference>
<keyword evidence="8" id="KW-1185">Reference proteome</keyword>
<keyword evidence="2 5" id="KW-0560">Oxidoreductase</keyword>
<organism evidence="7 8">
    <name type="scientific">Chlamydomonas eustigma</name>
    <dbReference type="NCBI Taxonomy" id="1157962"/>
    <lineage>
        <taxon>Eukaryota</taxon>
        <taxon>Viridiplantae</taxon>
        <taxon>Chlorophyta</taxon>
        <taxon>core chlorophytes</taxon>
        <taxon>Chlorophyceae</taxon>
        <taxon>CS clade</taxon>
        <taxon>Chlamydomonadales</taxon>
        <taxon>Chlamydomonadaceae</taxon>
        <taxon>Chlamydomonas</taxon>
    </lineage>
</organism>
<dbReference type="InterPro" id="IPR016160">
    <property type="entry name" value="Ald_DH_CS_CYS"/>
</dbReference>
<evidence type="ECO:0000256" key="2">
    <source>
        <dbReference type="ARBA" id="ARBA00023002"/>
    </source>
</evidence>
<reference evidence="7 8" key="1">
    <citation type="submission" date="2017-08" db="EMBL/GenBank/DDBJ databases">
        <title>Acidophilic green algal genome provides insights into adaptation to an acidic environment.</title>
        <authorList>
            <person name="Hirooka S."/>
            <person name="Hirose Y."/>
            <person name="Kanesaki Y."/>
            <person name="Higuchi S."/>
            <person name="Fujiwara T."/>
            <person name="Onuma R."/>
            <person name="Era A."/>
            <person name="Ohbayashi R."/>
            <person name="Uzuka A."/>
            <person name="Nozaki H."/>
            <person name="Yoshikawa H."/>
            <person name="Miyagishima S.Y."/>
        </authorList>
    </citation>
    <scope>NUCLEOTIDE SEQUENCE [LARGE SCALE GENOMIC DNA]</scope>
    <source>
        <strain evidence="7 8">NIES-2499</strain>
    </source>
</reference>
<evidence type="ECO:0000256" key="5">
    <source>
        <dbReference type="RuleBase" id="RU003345"/>
    </source>
</evidence>
<keyword evidence="3" id="KW-0520">NAD</keyword>
<dbReference type="InterPro" id="IPR016161">
    <property type="entry name" value="Ald_DH/histidinol_DH"/>
</dbReference>